<feature type="region of interest" description="Disordered" evidence="1">
    <location>
        <begin position="1"/>
        <end position="267"/>
    </location>
</feature>
<protein>
    <recommendedName>
        <fullName evidence="2">DUF3752 domain-containing protein</fullName>
    </recommendedName>
</protein>
<evidence type="ECO:0000313" key="3">
    <source>
        <dbReference type="EMBL" id="KAF2719978.1"/>
    </source>
</evidence>
<feature type="compositionally biased region" description="Basic and acidic residues" evidence="1">
    <location>
        <begin position="172"/>
        <end position="183"/>
    </location>
</feature>
<feature type="compositionally biased region" description="Acidic residues" evidence="1">
    <location>
        <begin position="75"/>
        <end position="84"/>
    </location>
</feature>
<proteinExistence type="predicted"/>
<dbReference type="Pfam" id="PF12572">
    <property type="entry name" value="DUF3752"/>
    <property type="match status" value="1"/>
</dbReference>
<feature type="compositionally biased region" description="Polar residues" evidence="1">
    <location>
        <begin position="90"/>
        <end position="117"/>
    </location>
</feature>
<feature type="compositionally biased region" description="Basic and acidic residues" evidence="1">
    <location>
        <begin position="64"/>
        <end position="74"/>
    </location>
</feature>
<name>A0A9P4Q627_9PEZI</name>
<evidence type="ECO:0000313" key="4">
    <source>
        <dbReference type="Proteomes" id="UP000799441"/>
    </source>
</evidence>
<feature type="domain" description="DUF3752" evidence="2">
    <location>
        <begin position="133"/>
        <end position="281"/>
    </location>
</feature>
<dbReference type="InterPro" id="IPR046331">
    <property type="entry name" value="GPAM1-like"/>
</dbReference>
<dbReference type="Proteomes" id="UP000799441">
    <property type="component" value="Unassembled WGS sequence"/>
</dbReference>
<accession>A0A9P4Q627</accession>
<reference evidence="3" key="1">
    <citation type="journal article" date="2020" name="Stud. Mycol.">
        <title>101 Dothideomycetes genomes: a test case for predicting lifestyles and emergence of pathogens.</title>
        <authorList>
            <person name="Haridas S."/>
            <person name="Albert R."/>
            <person name="Binder M."/>
            <person name="Bloem J."/>
            <person name="Labutti K."/>
            <person name="Salamov A."/>
            <person name="Andreopoulos B."/>
            <person name="Baker S."/>
            <person name="Barry K."/>
            <person name="Bills G."/>
            <person name="Bluhm B."/>
            <person name="Cannon C."/>
            <person name="Castanera R."/>
            <person name="Culley D."/>
            <person name="Daum C."/>
            <person name="Ezra D."/>
            <person name="Gonzalez J."/>
            <person name="Henrissat B."/>
            <person name="Kuo A."/>
            <person name="Liang C."/>
            <person name="Lipzen A."/>
            <person name="Lutzoni F."/>
            <person name="Magnuson J."/>
            <person name="Mondo S."/>
            <person name="Nolan M."/>
            <person name="Ohm R."/>
            <person name="Pangilinan J."/>
            <person name="Park H.-J."/>
            <person name="Ramirez L."/>
            <person name="Alfaro M."/>
            <person name="Sun H."/>
            <person name="Tritt A."/>
            <person name="Yoshinaga Y."/>
            <person name="Zwiers L.-H."/>
            <person name="Turgeon B."/>
            <person name="Goodwin S."/>
            <person name="Spatafora J."/>
            <person name="Crous P."/>
            <person name="Grigoriev I."/>
        </authorList>
    </citation>
    <scope>NUCLEOTIDE SEQUENCE</scope>
    <source>
        <strain evidence="3">CBS 116435</strain>
    </source>
</reference>
<dbReference type="EMBL" id="MU003805">
    <property type="protein sequence ID" value="KAF2719978.1"/>
    <property type="molecule type" value="Genomic_DNA"/>
</dbReference>
<feature type="compositionally biased region" description="Basic and acidic residues" evidence="1">
    <location>
        <begin position="244"/>
        <end position="255"/>
    </location>
</feature>
<dbReference type="InterPro" id="IPR022226">
    <property type="entry name" value="DUF3752"/>
</dbReference>
<dbReference type="PANTHER" id="PTHR46370">
    <property type="entry name" value="GPALPP MOTIFS-CONTAINING PROTEIN 1"/>
    <property type="match status" value="1"/>
</dbReference>
<evidence type="ECO:0000256" key="1">
    <source>
        <dbReference type="SAM" id="MobiDB-lite"/>
    </source>
</evidence>
<evidence type="ECO:0000259" key="2">
    <source>
        <dbReference type="Pfam" id="PF12572"/>
    </source>
</evidence>
<dbReference type="AlphaFoldDB" id="A0A9P4Q627"/>
<dbReference type="PANTHER" id="PTHR46370:SF1">
    <property type="entry name" value="GPALPP MOTIFS-CONTAINING PROTEIN 1"/>
    <property type="match status" value="1"/>
</dbReference>
<keyword evidence="4" id="KW-1185">Reference proteome</keyword>
<feature type="compositionally biased region" description="Basic and acidic residues" evidence="1">
    <location>
        <begin position="202"/>
        <end position="223"/>
    </location>
</feature>
<gene>
    <name evidence="3" type="ORF">K431DRAFT_347587</name>
</gene>
<dbReference type="OrthoDB" id="73491at2759"/>
<sequence>MSAIGPELPPHLLAKRKRKREGENSNAKIIASGATRSPNPESSEKRRNMVGPTMPPAALDDIPPSDKAHHKQQEDPDESSEDEIGPALPTASSQAVAHHSSLQDVPSSSLQDHSTTSGSGGKLKRDDWMTMAPSQDDLSRMDPSKPRARGFNTNMGARGPPAAAGGGSAWHETPEEKRRRLENEMMGVASSDRTGSTGIGVDVKRNREQEKAQKIRAEVERARGASLMDQHITGKGRDVEDDDPSKRVFDREKDIGSGGGISASQRKKILSQASNFTSKFQSGS</sequence>
<organism evidence="3 4">
    <name type="scientific">Polychaeton citri CBS 116435</name>
    <dbReference type="NCBI Taxonomy" id="1314669"/>
    <lineage>
        <taxon>Eukaryota</taxon>
        <taxon>Fungi</taxon>
        <taxon>Dikarya</taxon>
        <taxon>Ascomycota</taxon>
        <taxon>Pezizomycotina</taxon>
        <taxon>Dothideomycetes</taxon>
        <taxon>Dothideomycetidae</taxon>
        <taxon>Capnodiales</taxon>
        <taxon>Capnodiaceae</taxon>
        <taxon>Polychaeton</taxon>
    </lineage>
</organism>
<comment type="caution">
    <text evidence="3">The sequence shown here is derived from an EMBL/GenBank/DDBJ whole genome shotgun (WGS) entry which is preliminary data.</text>
</comment>